<sequence>MRRQNATRSPHGLYEVRTEARWFLRSRDEAQKDSQRKKMGNEVSVGGGEGGETEPTVTPSIM</sequence>
<dbReference type="EMBL" id="SRLO01000665">
    <property type="protein sequence ID" value="TNN49179.1"/>
    <property type="molecule type" value="Genomic_DNA"/>
</dbReference>
<dbReference type="Proteomes" id="UP000314294">
    <property type="component" value="Unassembled WGS sequence"/>
</dbReference>
<gene>
    <name evidence="2" type="ORF">EYF80_040598</name>
</gene>
<feature type="compositionally biased region" description="Basic and acidic residues" evidence="1">
    <location>
        <begin position="27"/>
        <end position="40"/>
    </location>
</feature>
<accession>A0A4Z2G6P2</accession>
<feature type="compositionally biased region" description="Low complexity" evidence="1">
    <location>
        <begin position="53"/>
        <end position="62"/>
    </location>
</feature>
<dbReference type="AlphaFoldDB" id="A0A4Z2G6P2"/>
<proteinExistence type="predicted"/>
<evidence type="ECO:0000256" key="1">
    <source>
        <dbReference type="SAM" id="MobiDB-lite"/>
    </source>
</evidence>
<feature type="region of interest" description="Disordered" evidence="1">
    <location>
        <begin position="27"/>
        <end position="62"/>
    </location>
</feature>
<protein>
    <submittedName>
        <fullName evidence="2">Uncharacterized protein</fullName>
    </submittedName>
</protein>
<evidence type="ECO:0000313" key="2">
    <source>
        <dbReference type="EMBL" id="TNN49179.1"/>
    </source>
</evidence>
<reference evidence="2 3" key="1">
    <citation type="submission" date="2019-03" db="EMBL/GenBank/DDBJ databases">
        <title>First draft genome of Liparis tanakae, snailfish: a comprehensive survey of snailfish specific genes.</title>
        <authorList>
            <person name="Kim W."/>
            <person name="Song I."/>
            <person name="Jeong J.-H."/>
            <person name="Kim D."/>
            <person name="Kim S."/>
            <person name="Ryu S."/>
            <person name="Song J.Y."/>
            <person name="Lee S.K."/>
        </authorList>
    </citation>
    <scope>NUCLEOTIDE SEQUENCE [LARGE SCALE GENOMIC DNA]</scope>
    <source>
        <tissue evidence="2">Muscle</tissue>
    </source>
</reference>
<evidence type="ECO:0000313" key="3">
    <source>
        <dbReference type="Proteomes" id="UP000314294"/>
    </source>
</evidence>
<comment type="caution">
    <text evidence="2">The sequence shown here is derived from an EMBL/GenBank/DDBJ whole genome shotgun (WGS) entry which is preliminary data.</text>
</comment>
<name>A0A4Z2G6P2_9TELE</name>
<organism evidence="2 3">
    <name type="scientific">Liparis tanakae</name>
    <name type="common">Tanaka's snailfish</name>
    <dbReference type="NCBI Taxonomy" id="230148"/>
    <lineage>
        <taxon>Eukaryota</taxon>
        <taxon>Metazoa</taxon>
        <taxon>Chordata</taxon>
        <taxon>Craniata</taxon>
        <taxon>Vertebrata</taxon>
        <taxon>Euteleostomi</taxon>
        <taxon>Actinopterygii</taxon>
        <taxon>Neopterygii</taxon>
        <taxon>Teleostei</taxon>
        <taxon>Neoteleostei</taxon>
        <taxon>Acanthomorphata</taxon>
        <taxon>Eupercaria</taxon>
        <taxon>Perciformes</taxon>
        <taxon>Cottioidei</taxon>
        <taxon>Cottales</taxon>
        <taxon>Liparidae</taxon>
        <taxon>Liparis</taxon>
    </lineage>
</organism>
<keyword evidence="3" id="KW-1185">Reference proteome</keyword>